<evidence type="ECO:0000256" key="5">
    <source>
        <dbReference type="ARBA" id="ARBA00022840"/>
    </source>
</evidence>
<keyword evidence="11" id="KW-1185">Reference proteome</keyword>
<dbReference type="InterPro" id="IPR006426">
    <property type="entry name" value="Asn_synth_AEB"/>
</dbReference>
<dbReference type="EC" id="6.3.5.4" evidence="3"/>
<dbReference type="RefSeq" id="WP_317704554.1">
    <property type="nucleotide sequence ID" value="NZ_AP024714.1"/>
</dbReference>
<reference evidence="11" key="1">
    <citation type="journal article" date="2024" name="Int. J. Syst. Evol. Microbiol.">
        <title>Methylomarinovum tepidoasis sp. nov., a moderately thermophilic methanotroph of the family Methylothermaceae isolated from a deep-sea hydrothermal field.</title>
        <authorList>
            <person name="Hirayama H."/>
            <person name="Takaki Y."/>
            <person name="Abe M."/>
            <person name="Miyazaki M."/>
            <person name="Uematsu K."/>
            <person name="Matsui Y."/>
            <person name="Takai K."/>
        </authorList>
    </citation>
    <scope>NUCLEOTIDE SEQUENCE [LARGE SCALE GENOMIC DNA]</scope>
    <source>
        <strain evidence="11">IT-9</strain>
    </source>
</reference>
<feature type="site" description="Important for beta-aspartyl-AMP intermediate formation" evidence="7">
    <location>
        <position position="339"/>
    </location>
</feature>
<dbReference type="PIRSF" id="PIRSF001589">
    <property type="entry name" value="Asn_synthetase_glu-h"/>
    <property type="match status" value="1"/>
</dbReference>
<name>A0AAU9CC64_9GAMM</name>
<dbReference type="GO" id="GO:0006529">
    <property type="term" value="P:asparagine biosynthetic process"/>
    <property type="evidence" value="ECO:0007669"/>
    <property type="project" value="InterPro"/>
</dbReference>
<comment type="catalytic activity">
    <reaction evidence="6">
        <text>L-aspartate + L-glutamine + ATP + H2O = L-asparagine + L-glutamate + AMP + diphosphate + H(+)</text>
        <dbReference type="Rhea" id="RHEA:12228"/>
        <dbReference type="ChEBI" id="CHEBI:15377"/>
        <dbReference type="ChEBI" id="CHEBI:15378"/>
        <dbReference type="ChEBI" id="CHEBI:29985"/>
        <dbReference type="ChEBI" id="CHEBI:29991"/>
        <dbReference type="ChEBI" id="CHEBI:30616"/>
        <dbReference type="ChEBI" id="CHEBI:33019"/>
        <dbReference type="ChEBI" id="CHEBI:58048"/>
        <dbReference type="ChEBI" id="CHEBI:58359"/>
        <dbReference type="ChEBI" id="CHEBI:456215"/>
        <dbReference type="EC" id="6.3.5.4"/>
    </reaction>
</comment>
<evidence type="ECO:0000313" key="11">
    <source>
        <dbReference type="Proteomes" id="UP001321825"/>
    </source>
</evidence>
<dbReference type="Gene3D" id="3.40.50.620">
    <property type="entry name" value="HUPs"/>
    <property type="match status" value="1"/>
</dbReference>
<organism evidence="10 11">
    <name type="scientific">Methylomarinovum caldicuralii</name>
    <dbReference type="NCBI Taxonomy" id="438856"/>
    <lineage>
        <taxon>Bacteria</taxon>
        <taxon>Pseudomonadati</taxon>
        <taxon>Pseudomonadota</taxon>
        <taxon>Gammaproteobacteria</taxon>
        <taxon>Methylococcales</taxon>
        <taxon>Methylothermaceae</taxon>
        <taxon>Methylomarinovum</taxon>
    </lineage>
</organism>
<dbReference type="PANTHER" id="PTHR43284">
    <property type="entry name" value="ASPARAGINE SYNTHETASE (GLUTAMINE-HYDROLYZING)"/>
    <property type="match status" value="1"/>
</dbReference>
<evidence type="ECO:0000313" key="10">
    <source>
        <dbReference type="EMBL" id="BCX82144.1"/>
    </source>
</evidence>
<dbReference type="InterPro" id="IPR014729">
    <property type="entry name" value="Rossmann-like_a/b/a_fold"/>
</dbReference>
<evidence type="ECO:0000256" key="3">
    <source>
        <dbReference type="ARBA" id="ARBA00012737"/>
    </source>
</evidence>
<dbReference type="InterPro" id="IPR029055">
    <property type="entry name" value="Ntn_hydrolases_N"/>
</dbReference>
<dbReference type="PANTHER" id="PTHR43284:SF1">
    <property type="entry name" value="ASPARAGINE SYNTHETASE"/>
    <property type="match status" value="1"/>
</dbReference>
<comment type="similarity">
    <text evidence="2">Belongs to the asparagine synthetase family.</text>
</comment>
<gene>
    <name evidence="10" type="ORF">MIT9_P1729</name>
</gene>
<evidence type="ECO:0000256" key="6">
    <source>
        <dbReference type="ARBA" id="ARBA00048741"/>
    </source>
</evidence>
<feature type="domain" description="Asparagine synthetase" evidence="8">
    <location>
        <begin position="215"/>
        <end position="593"/>
    </location>
</feature>
<dbReference type="SUPFAM" id="SSF56235">
    <property type="entry name" value="N-terminal nucleophile aminohydrolases (Ntn hydrolases)"/>
    <property type="match status" value="1"/>
</dbReference>
<evidence type="ECO:0000259" key="9">
    <source>
        <dbReference type="Pfam" id="PF13537"/>
    </source>
</evidence>
<keyword evidence="4" id="KW-0547">Nucleotide-binding</keyword>
<protein>
    <recommendedName>
        <fullName evidence="3">asparagine synthase (glutamine-hydrolyzing)</fullName>
        <ecNumber evidence="3">6.3.5.4</ecNumber>
    </recommendedName>
</protein>
<dbReference type="CDD" id="cd01991">
    <property type="entry name" value="Asn_synthase_B_C"/>
    <property type="match status" value="1"/>
</dbReference>
<dbReference type="GO" id="GO:0005829">
    <property type="term" value="C:cytosol"/>
    <property type="evidence" value="ECO:0007669"/>
    <property type="project" value="TreeGrafter"/>
</dbReference>
<sequence length="599" mass="67344">MYDYAGWFGRHPDKHSPKDLLGAMLEPTAGSHVAPHVALAATSACLHGGEPIACLLSGRPRWQDAALVETAAREGNAVLFSRLWRKEGLEAFRHLGGGFAVAAWDRERQTGLLAVDRMGIHPLTYAEVPGGIVFAGDLQRLRRHPEISGEIDPQALFAYLYFHMIPAPLSVYRGVCKMLPGQYLLWGPSGTEQGFHWQPDFREDPRPEAELARDLRDRLRKGVAENLEQPEKTGAFLSGGLDSSTVTGLFSQLAPKEAAAFSIGFSAEGYDEMEYARASARHFGVPLHEYYVTPKDVTEAVPEIAAFYDEPFGNASAVPTYYCARLAREHGRTCLLAGDGGDELFAGNARYAKQKLFAYYDRIPPALRHILIEPLAALTAGVPLPGKLKSYVDQARIPMPMRMETYNFLHRTSLGDIFEAEFLAAVDTGWPIAHLREVYHRPQTSMLKRMLWLDWKITLADNDLRKVNRMCALADVDVRYPMLGDEVVALAARVPDCLLMRGLELRSFYRRAFRDFLAPETLKKSKHGFGLPFGLWLKTDTGLRDLAYDSLGSVHLRGIVRPDYLERLKQAHEQEHASYYGVMIWILMMWAQWSERHRS</sequence>
<keyword evidence="5" id="KW-0067">ATP-binding</keyword>
<evidence type="ECO:0000256" key="2">
    <source>
        <dbReference type="ARBA" id="ARBA00005752"/>
    </source>
</evidence>
<evidence type="ECO:0000259" key="8">
    <source>
        <dbReference type="Pfam" id="PF00733"/>
    </source>
</evidence>
<dbReference type="GO" id="GO:0004066">
    <property type="term" value="F:asparagine synthase (glutamine-hydrolyzing) activity"/>
    <property type="evidence" value="ECO:0007669"/>
    <property type="project" value="UniProtKB-EC"/>
</dbReference>
<dbReference type="KEGG" id="mcau:MIT9_P1729"/>
<evidence type="ECO:0000256" key="1">
    <source>
        <dbReference type="ARBA" id="ARBA00005187"/>
    </source>
</evidence>
<dbReference type="Gene3D" id="3.60.20.10">
    <property type="entry name" value="Glutamine Phosphoribosylpyrophosphate, subunit 1, domain 1"/>
    <property type="match status" value="1"/>
</dbReference>
<proteinExistence type="inferred from homology"/>
<accession>A0AAU9CC64</accession>
<dbReference type="AlphaFoldDB" id="A0AAU9CC64"/>
<keyword evidence="10" id="KW-0436">Ligase</keyword>
<dbReference type="InterPro" id="IPR001962">
    <property type="entry name" value="Asn_synthase"/>
</dbReference>
<dbReference type="Pfam" id="PF13537">
    <property type="entry name" value="GATase_7"/>
    <property type="match status" value="1"/>
</dbReference>
<feature type="domain" description="Glutamine amidotransferase type-2" evidence="9">
    <location>
        <begin position="82"/>
        <end position="141"/>
    </location>
</feature>
<dbReference type="Proteomes" id="UP001321825">
    <property type="component" value="Chromosome"/>
</dbReference>
<evidence type="ECO:0000256" key="4">
    <source>
        <dbReference type="ARBA" id="ARBA00022741"/>
    </source>
</evidence>
<dbReference type="InterPro" id="IPR017932">
    <property type="entry name" value="GATase_2_dom"/>
</dbReference>
<dbReference type="GO" id="GO:0005524">
    <property type="term" value="F:ATP binding"/>
    <property type="evidence" value="ECO:0007669"/>
    <property type="project" value="UniProtKB-KW"/>
</dbReference>
<dbReference type="Pfam" id="PF00733">
    <property type="entry name" value="Asn_synthase"/>
    <property type="match status" value="1"/>
</dbReference>
<dbReference type="InterPro" id="IPR051786">
    <property type="entry name" value="ASN_synthetase/amidase"/>
</dbReference>
<evidence type="ECO:0000256" key="7">
    <source>
        <dbReference type="PIRSR" id="PIRSR001589-3"/>
    </source>
</evidence>
<dbReference type="SUPFAM" id="SSF52402">
    <property type="entry name" value="Adenine nucleotide alpha hydrolases-like"/>
    <property type="match status" value="1"/>
</dbReference>
<comment type="pathway">
    <text evidence="1">Amino-acid biosynthesis; L-asparagine biosynthesis; L-asparagine from L-aspartate (L-Gln route): step 1/1.</text>
</comment>
<dbReference type="EMBL" id="AP024714">
    <property type="protein sequence ID" value="BCX82144.1"/>
    <property type="molecule type" value="Genomic_DNA"/>
</dbReference>